<dbReference type="EMBL" id="BART01022430">
    <property type="protein sequence ID" value="GAG96268.1"/>
    <property type="molecule type" value="Genomic_DNA"/>
</dbReference>
<dbReference type="Pfam" id="PF00291">
    <property type="entry name" value="PALP"/>
    <property type="match status" value="1"/>
</dbReference>
<organism evidence="2">
    <name type="scientific">marine sediment metagenome</name>
    <dbReference type="NCBI Taxonomy" id="412755"/>
    <lineage>
        <taxon>unclassified sequences</taxon>
        <taxon>metagenomes</taxon>
        <taxon>ecological metagenomes</taxon>
    </lineage>
</organism>
<sequence>MKIFCPECGLQETLSPARWRCECGGAWETEERTDFDPTLIDPADTSIWRYRQLYGLPFDTPAVRLGAGGTPLLPVALESGQVLVKPEYFAPTSSFKDRGTAVMINILAHQGVTRVADDSSGNAGASVAAFAARAGMR</sequence>
<feature type="non-terminal residue" evidence="2">
    <location>
        <position position="137"/>
    </location>
</feature>
<evidence type="ECO:0000259" key="1">
    <source>
        <dbReference type="Pfam" id="PF00291"/>
    </source>
</evidence>
<dbReference type="Gene3D" id="3.40.50.1100">
    <property type="match status" value="2"/>
</dbReference>
<comment type="caution">
    <text evidence="2">The sequence shown here is derived from an EMBL/GenBank/DDBJ whole genome shotgun (WGS) entry which is preliminary data.</text>
</comment>
<accession>X1CJ44</accession>
<gene>
    <name evidence="2" type="ORF">S01H4_41059</name>
</gene>
<dbReference type="SUPFAM" id="SSF53686">
    <property type="entry name" value="Tryptophan synthase beta subunit-like PLP-dependent enzymes"/>
    <property type="match status" value="1"/>
</dbReference>
<proteinExistence type="predicted"/>
<dbReference type="InterPro" id="IPR001926">
    <property type="entry name" value="TrpB-like_PALP"/>
</dbReference>
<feature type="domain" description="Tryptophan synthase beta chain-like PALP" evidence="1">
    <location>
        <begin position="64"/>
        <end position="137"/>
    </location>
</feature>
<evidence type="ECO:0000313" key="2">
    <source>
        <dbReference type="EMBL" id="GAG96268.1"/>
    </source>
</evidence>
<dbReference type="InterPro" id="IPR036052">
    <property type="entry name" value="TrpB-like_PALP_sf"/>
</dbReference>
<protein>
    <recommendedName>
        <fullName evidence="1">Tryptophan synthase beta chain-like PALP domain-containing protein</fullName>
    </recommendedName>
</protein>
<dbReference type="AlphaFoldDB" id="X1CJ44"/>
<name>X1CJ44_9ZZZZ</name>
<reference evidence="2" key="1">
    <citation type="journal article" date="2014" name="Front. Microbiol.">
        <title>High frequency of phylogenetically diverse reductive dehalogenase-homologous genes in deep subseafloor sedimentary metagenomes.</title>
        <authorList>
            <person name="Kawai M."/>
            <person name="Futagami T."/>
            <person name="Toyoda A."/>
            <person name="Takaki Y."/>
            <person name="Nishi S."/>
            <person name="Hori S."/>
            <person name="Arai W."/>
            <person name="Tsubouchi T."/>
            <person name="Morono Y."/>
            <person name="Uchiyama I."/>
            <person name="Ito T."/>
            <person name="Fujiyama A."/>
            <person name="Inagaki F."/>
            <person name="Takami H."/>
        </authorList>
    </citation>
    <scope>NUCLEOTIDE SEQUENCE</scope>
    <source>
        <strain evidence="2">Expedition CK06-06</strain>
    </source>
</reference>